<feature type="transmembrane region" description="Helical" evidence="7">
    <location>
        <begin position="174"/>
        <end position="198"/>
    </location>
</feature>
<evidence type="ECO:0000256" key="3">
    <source>
        <dbReference type="ARBA" id="ARBA00022801"/>
    </source>
</evidence>
<sequence>MTPRGWAVLTLAGLVVALVVAAALLVPWHRPPAPRADQLAALRDLPVEQVARGRAFRAALRPGGWAALAVGLLVALALGLSPLGGRLVELVARPFGGHWVAQAVLGGLAVLFVADLLTVPFSAWRHAILTRYGLATNGWGGWTVDLLKSYAVTAVIGALALLGFYTVTRIAPRWWWAFGAAGAALLVVLLSFVVPVLVEPVFNRFTPMEQGPLRTELTSMAARDGVPVRDVLVADASRRTRAVNAYVSGLGPTRRVVVYDTMLREATPAEVTSVVAHELGHAKDRDVWTGTLTGALGAALAVVALYLLGSAGPLLRLAGVDSIAEPRALPLLLALVTVAGLVSAPAQALVSRRIEARADAHALALTRDPATFEAMQRRLAGINLADPDPPRWEYLYSASHPSTVERIAAARAYAREAGR</sequence>
<evidence type="ECO:0000256" key="6">
    <source>
        <dbReference type="RuleBase" id="RU003983"/>
    </source>
</evidence>
<keyword evidence="3 6" id="KW-0378">Hydrolase</keyword>
<feature type="transmembrane region" description="Helical" evidence="7">
    <location>
        <begin position="103"/>
        <end position="124"/>
    </location>
</feature>
<dbReference type="Proteomes" id="UP000319825">
    <property type="component" value="Unassembled WGS sequence"/>
</dbReference>
<dbReference type="EMBL" id="VLKE01000001">
    <property type="protein sequence ID" value="TWH65745.1"/>
    <property type="molecule type" value="Genomic_DNA"/>
</dbReference>
<feature type="domain" description="Peptidase M48" evidence="8">
    <location>
        <begin position="208"/>
        <end position="413"/>
    </location>
</feature>
<dbReference type="InterPro" id="IPR032456">
    <property type="entry name" value="Peptidase_M48_N"/>
</dbReference>
<reference evidence="10 11" key="1">
    <citation type="submission" date="2019-07" db="EMBL/GenBank/DDBJ databases">
        <title>R&amp;d 2014.</title>
        <authorList>
            <person name="Klenk H.-P."/>
        </authorList>
    </citation>
    <scope>NUCLEOTIDE SEQUENCE [LARGE SCALE GENOMIC DNA]</scope>
    <source>
        <strain evidence="10 11">DSM 43868</strain>
    </source>
</reference>
<dbReference type="OrthoDB" id="9781930at2"/>
<feature type="transmembrane region" description="Helical" evidence="7">
    <location>
        <begin position="6"/>
        <end position="26"/>
    </location>
</feature>
<gene>
    <name evidence="10" type="ORF">JD77_00683</name>
</gene>
<feature type="transmembrane region" description="Helical" evidence="7">
    <location>
        <begin position="64"/>
        <end position="83"/>
    </location>
</feature>
<dbReference type="GO" id="GO:0046872">
    <property type="term" value="F:metal ion binding"/>
    <property type="evidence" value="ECO:0007669"/>
    <property type="project" value="UniProtKB-KW"/>
</dbReference>
<evidence type="ECO:0000256" key="2">
    <source>
        <dbReference type="ARBA" id="ARBA00022723"/>
    </source>
</evidence>
<evidence type="ECO:0000259" key="8">
    <source>
        <dbReference type="Pfam" id="PF01435"/>
    </source>
</evidence>
<evidence type="ECO:0000256" key="7">
    <source>
        <dbReference type="SAM" id="Phobius"/>
    </source>
</evidence>
<evidence type="ECO:0000256" key="5">
    <source>
        <dbReference type="ARBA" id="ARBA00023049"/>
    </source>
</evidence>
<keyword evidence="1 6" id="KW-0645">Protease</keyword>
<keyword evidence="4 6" id="KW-0862">Zinc</keyword>
<comment type="cofactor">
    <cofactor evidence="6">
        <name>Zn(2+)</name>
        <dbReference type="ChEBI" id="CHEBI:29105"/>
    </cofactor>
    <text evidence="6">Binds 1 zinc ion per subunit.</text>
</comment>
<dbReference type="PANTHER" id="PTHR10120">
    <property type="entry name" value="CAAX PRENYL PROTEASE 1"/>
    <property type="match status" value="1"/>
</dbReference>
<evidence type="ECO:0000259" key="9">
    <source>
        <dbReference type="Pfam" id="PF16491"/>
    </source>
</evidence>
<name>A0A562I4W2_MICOL</name>
<dbReference type="Pfam" id="PF01435">
    <property type="entry name" value="Peptidase_M48"/>
    <property type="match status" value="1"/>
</dbReference>
<feature type="transmembrane region" description="Helical" evidence="7">
    <location>
        <begin position="328"/>
        <end position="350"/>
    </location>
</feature>
<evidence type="ECO:0000313" key="11">
    <source>
        <dbReference type="Proteomes" id="UP000319825"/>
    </source>
</evidence>
<dbReference type="RefSeq" id="WP_145772996.1">
    <property type="nucleotide sequence ID" value="NZ_BAAATQ010000012.1"/>
</dbReference>
<dbReference type="AlphaFoldDB" id="A0A562I4W2"/>
<feature type="transmembrane region" description="Helical" evidence="7">
    <location>
        <begin position="287"/>
        <end position="308"/>
    </location>
</feature>
<dbReference type="GO" id="GO:0004222">
    <property type="term" value="F:metalloendopeptidase activity"/>
    <property type="evidence" value="ECO:0007669"/>
    <property type="project" value="InterPro"/>
</dbReference>
<comment type="similarity">
    <text evidence="6">Belongs to the peptidase M48 family.</text>
</comment>
<feature type="transmembrane region" description="Helical" evidence="7">
    <location>
        <begin position="150"/>
        <end position="168"/>
    </location>
</feature>
<keyword evidence="5 6" id="KW-0482">Metalloprotease</keyword>
<keyword evidence="7" id="KW-0472">Membrane</keyword>
<keyword evidence="7" id="KW-0812">Transmembrane</keyword>
<comment type="caution">
    <text evidence="10">The sequence shown here is derived from an EMBL/GenBank/DDBJ whole genome shotgun (WGS) entry which is preliminary data.</text>
</comment>
<dbReference type="GO" id="GO:0006508">
    <property type="term" value="P:proteolysis"/>
    <property type="evidence" value="ECO:0007669"/>
    <property type="project" value="UniProtKB-KW"/>
</dbReference>
<evidence type="ECO:0000256" key="4">
    <source>
        <dbReference type="ARBA" id="ARBA00022833"/>
    </source>
</evidence>
<evidence type="ECO:0000313" key="10">
    <source>
        <dbReference type="EMBL" id="TWH65745.1"/>
    </source>
</evidence>
<dbReference type="Gene3D" id="3.30.2010.10">
    <property type="entry name" value="Metalloproteases ('zincins'), catalytic domain"/>
    <property type="match status" value="1"/>
</dbReference>
<accession>A0A562I4W2</accession>
<keyword evidence="2" id="KW-0479">Metal-binding</keyword>
<feature type="domain" description="CAAX prenyl protease 1 N-terminal" evidence="9">
    <location>
        <begin position="77"/>
        <end position="204"/>
    </location>
</feature>
<evidence type="ECO:0000256" key="1">
    <source>
        <dbReference type="ARBA" id="ARBA00022670"/>
    </source>
</evidence>
<keyword evidence="11" id="KW-1185">Reference proteome</keyword>
<proteinExistence type="inferred from homology"/>
<keyword evidence="7" id="KW-1133">Transmembrane helix</keyword>
<protein>
    <submittedName>
        <fullName evidence="10">STE24 endopeptidase</fullName>
    </submittedName>
</protein>
<organism evidence="10 11">
    <name type="scientific">Micromonospora olivasterospora</name>
    <dbReference type="NCBI Taxonomy" id="1880"/>
    <lineage>
        <taxon>Bacteria</taxon>
        <taxon>Bacillati</taxon>
        <taxon>Actinomycetota</taxon>
        <taxon>Actinomycetes</taxon>
        <taxon>Micromonosporales</taxon>
        <taxon>Micromonosporaceae</taxon>
        <taxon>Micromonospora</taxon>
    </lineage>
</organism>
<dbReference type="Pfam" id="PF16491">
    <property type="entry name" value="Peptidase_M48_N"/>
    <property type="match status" value="1"/>
</dbReference>
<dbReference type="InterPro" id="IPR001915">
    <property type="entry name" value="Peptidase_M48"/>
</dbReference>